<evidence type="ECO:0000313" key="2">
    <source>
        <dbReference type="Proteomes" id="UP000030748"/>
    </source>
</evidence>
<proteinExistence type="predicted"/>
<dbReference type="Proteomes" id="UP000030748">
    <property type="component" value="Unassembled WGS sequence"/>
</dbReference>
<keyword evidence="2" id="KW-1185">Reference proteome</keyword>
<sequence length="452" mass="49511">MATLSGFRPPQFSEDDAWLPAWLQQCNATRLNVEEIEKDRITFEQRVEVVQFHLCLSLDGNSENSNLTTDARQTEPKCPPVTQPIEKLRNSGQDGVKISLFGNAGAVNMCPTAELLKLDEDVDFAEASDDAVELCIAASEALAINEVVEGDSFVKSSSALAILEASLQVKQARLEVWKNNLSGSIDVLSEIDNLSDLDDIIMGSAYEDTGIHFDELLGNELSVSQVKDTFDSANVLGKHYTLSSTVPERFESRWFGGWTSNNEVRLTTVKYSIPKPFAGETSFLSESADAAPDENSFVQNHNRGATIASQLSIHTENFSNGGNDGMLLSQDEKSSSTSLVDPLCSVVPCSIAENVCSSPAISHEDRVQLNCKKDDVLRTSSSNDAQGEIIALPTANIKESCNGVSRRFASLRDYSKLMPSRAEFLQENVHQRKSFLIDSNTESTFKEAPFTN</sequence>
<dbReference type="AlphaFoldDB" id="A0A022QE35"/>
<dbReference type="InterPro" id="IPR047252">
    <property type="entry name" value="TP53BP1-like"/>
</dbReference>
<accession>A0A022QE35</accession>
<feature type="non-terminal residue" evidence="1">
    <location>
        <position position="452"/>
    </location>
</feature>
<organism evidence="1 2">
    <name type="scientific">Erythranthe guttata</name>
    <name type="common">Yellow monkey flower</name>
    <name type="synonym">Mimulus guttatus</name>
    <dbReference type="NCBI Taxonomy" id="4155"/>
    <lineage>
        <taxon>Eukaryota</taxon>
        <taxon>Viridiplantae</taxon>
        <taxon>Streptophyta</taxon>
        <taxon>Embryophyta</taxon>
        <taxon>Tracheophyta</taxon>
        <taxon>Spermatophyta</taxon>
        <taxon>Magnoliopsida</taxon>
        <taxon>eudicotyledons</taxon>
        <taxon>Gunneridae</taxon>
        <taxon>Pentapetalae</taxon>
        <taxon>asterids</taxon>
        <taxon>lamiids</taxon>
        <taxon>Lamiales</taxon>
        <taxon>Phrymaceae</taxon>
        <taxon>Erythranthe</taxon>
    </lineage>
</organism>
<reference evidence="1 2" key="1">
    <citation type="journal article" date="2013" name="Proc. Natl. Acad. Sci. U.S.A.">
        <title>Fine-scale variation in meiotic recombination in Mimulus inferred from population shotgun sequencing.</title>
        <authorList>
            <person name="Hellsten U."/>
            <person name="Wright K.M."/>
            <person name="Jenkins J."/>
            <person name="Shu S."/>
            <person name="Yuan Y."/>
            <person name="Wessler S.R."/>
            <person name="Schmutz J."/>
            <person name="Willis J.H."/>
            <person name="Rokhsar D.S."/>
        </authorList>
    </citation>
    <scope>NUCLEOTIDE SEQUENCE [LARGE SCALE GENOMIC DNA]</scope>
    <source>
        <strain evidence="2">cv. DUN x IM62</strain>
    </source>
</reference>
<dbReference type="PANTHER" id="PTHR15321">
    <property type="entry name" value="TUMOR SUPPRESSOR P53-BINDING PROTEIN 1"/>
    <property type="match status" value="1"/>
</dbReference>
<protein>
    <submittedName>
        <fullName evidence="1">Uncharacterized protein</fullName>
    </submittedName>
</protein>
<evidence type="ECO:0000313" key="1">
    <source>
        <dbReference type="EMBL" id="EYU26927.1"/>
    </source>
</evidence>
<name>A0A022QE35_ERYGU</name>
<gene>
    <name evidence="1" type="ORF">MIMGU_mgv1a0197462mg</name>
</gene>
<dbReference type="STRING" id="4155.A0A022QE35"/>
<dbReference type="EMBL" id="KI631555">
    <property type="protein sequence ID" value="EYU26927.1"/>
    <property type="molecule type" value="Genomic_DNA"/>
</dbReference>
<dbReference type="PANTHER" id="PTHR15321:SF3">
    <property type="entry name" value="TP53-BINDING PROTEIN 1"/>
    <property type="match status" value="1"/>
</dbReference>